<comment type="caution">
    <text evidence="1">The sequence shown here is derived from an EMBL/GenBank/DDBJ whole genome shotgun (WGS) entry which is preliminary data.</text>
</comment>
<gene>
    <name evidence="1" type="ORF">D3875_01005</name>
</gene>
<reference evidence="1 2" key="1">
    <citation type="submission" date="2018-09" db="EMBL/GenBank/DDBJ databases">
        <authorList>
            <person name="Zhu H."/>
        </authorList>
    </citation>
    <scope>NUCLEOTIDE SEQUENCE [LARGE SCALE GENOMIC DNA]</scope>
    <source>
        <strain evidence="1 2">K2S05-167</strain>
    </source>
</reference>
<dbReference type="RefSeq" id="WP_119760222.1">
    <property type="nucleotide sequence ID" value="NZ_QYUJ01000004.1"/>
</dbReference>
<accession>A0A418VHV4</accession>
<evidence type="ECO:0000313" key="1">
    <source>
        <dbReference type="EMBL" id="RJF75657.1"/>
    </source>
</evidence>
<dbReference type="AlphaFoldDB" id="A0A418VHV4"/>
<organism evidence="1 2">
    <name type="scientific">Deinococcus cavernae</name>
    <dbReference type="NCBI Taxonomy" id="2320857"/>
    <lineage>
        <taxon>Bacteria</taxon>
        <taxon>Thermotogati</taxon>
        <taxon>Deinococcota</taxon>
        <taxon>Deinococci</taxon>
        <taxon>Deinococcales</taxon>
        <taxon>Deinococcaceae</taxon>
        <taxon>Deinococcus</taxon>
    </lineage>
</organism>
<keyword evidence="2" id="KW-1185">Reference proteome</keyword>
<sequence>MTYIQIPIQHLSSLSDGDMVSVTGIYTRDLDGSVLTSGDRRLRLLGEPFSYIPRQHAKVEVWGRLLQGKVQRLQIHDARPAGASAPTPQVSETGKAGDEVTLTAHIRCIGGDQIAMTPDGRTYLVIGEELDQRHYTLVGRILGLNPPMLEIVQAVPFTQVAPVTRDW</sequence>
<dbReference type="Proteomes" id="UP000286287">
    <property type="component" value="Unassembled WGS sequence"/>
</dbReference>
<proteinExistence type="predicted"/>
<protein>
    <submittedName>
        <fullName evidence="1">Uncharacterized protein</fullName>
    </submittedName>
</protein>
<dbReference type="OrthoDB" id="76264at2"/>
<evidence type="ECO:0000313" key="2">
    <source>
        <dbReference type="Proteomes" id="UP000286287"/>
    </source>
</evidence>
<name>A0A418VHV4_9DEIO</name>
<dbReference type="EMBL" id="QYUJ01000004">
    <property type="protein sequence ID" value="RJF75657.1"/>
    <property type="molecule type" value="Genomic_DNA"/>
</dbReference>